<name>A0A238LA27_9RHOB</name>
<dbReference type="Proteomes" id="UP000202922">
    <property type="component" value="Unassembled WGS sequence"/>
</dbReference>
<comment type="subcellular location">
    <subcellularLocation>
        <location evidence="1">Cell envelope</location>
    </subcellularLocation>
</comment>
<evidence type="ECO:0000256" key="2">
    <source>
        <dbReference type="ARBA" id="ARBA00008814"/>
    </source>
</evidence>
<accession>A0A238LA27</accession>
<evidence type="ECO:0000313" key="7">
    <source>
        <dbReference type="EMBL" id="SMX51222.1"/>
    </source>
</evidence>
<keyword evidence="3" id="KW-0813">Transport</keyword>
<proteinExistence type="inferred from homology"/>
<evidence type="ECO:0000256" key="1">
    <source>
        <dbReference type="ARBA" id="ARBA00004196"/>
    </source>
</evidence>
<feature type="domain" description="Fe/B12 periplasmic-binding" evidence="6">
    <location>
        <begin position="57"/>
        <end position="324"/>
    </location>
</feature>
<gene>
    <name evidence="7" type="primary">yfiY</name>
    <name evidence="7" type="ORF">COL8621_03752</name>
</gene>
<dbReference type="EMBL" id="FXYE01000005">
    <property type="protein sequence ID" value="SMX51222.1"/>
    <property type="molecule type" value="Genomic_DNA"/>
</dbReference>
<dbReference type="SUPFAM" id="SSF53807">
    <property type="entry name" value="Helical backbone' metal receptor"/>
    <property type="match status" value="1"/>
</dbReference>
<keyword evidence="8" id="KW-1185">Reference proteome</keyword>
<keyword evidence="4" id="KW-0406">Ion transport</keyword>
<keyword evidence="5" id="KW-0732">Signal</keyword>
<evidence type="ECO:0000259" key="6">
    <source>
        <dbReference type="PROSITE" id="PS50983"/>
    </source>
</evidence>
<dbReference type="AlphaFoldDB" id="A0A238LA27"/>
<dbReference type="OrthoDB" id="1846031at2"/>
<reference evidence="8" key="1">
    <citation type="submission" date="2017-05" db="EMBL/GenBank/DDBJ databases">
        <authorList>
            <person name="Rodrigo-Torres L."/>
            <person name="Arahal R. D."/>
            <person name="Lucena T."/>
        </authorList>
    </citation>
    <scope>NUCLEOTIDE SEQUENCE [LARGE SCALE GENOMIC DNA]</scope>
    <source>
        <strain evidence="8">CECT 8621</strain>
    </source>
</reference>
<keyword evidence="4" id="KW-0410">Iron transport</keyword>
<evidence type="ECO:0000256" key="3">
    <source>
        <dbReference type="ARBA" id="ARBA00022448"/>
    </source>
</evidence>
<dbReference type="PROSITE" id="PS50983">
    <property type="entry name" value="FE_B12_PBP"/>
    <property type="match status" value="1"/>
</dbReference>
<comment type="similarity">
    <text evidence="2">Belongs to the bacterial solute-binding protein 8 family.</text>
</comment>
<dbReference type="Gene3D" id="3.40.50.1980">
    <property type="entry name" value="Nitrogenase molybdenum iron protein domain"/>
    <property type="match status" value="2"/>
</dbReference>
<evidence type="ECO:0000256" key="4">
    <source>
        <dbReference type="ARBA" id="ARBA00022496"/>
    </source>
</evidence>
<organism evidence="7 8">
    <name type="scientific">Actibacterium lipolyticum</name>
    <dbReference type="NCBI Taxonomy" id="1524263"/>
    <lineage>
        <taxon>Bacteria</taxon>
        <taxon>Pseudomonadati</taxon>
        <taxon>Pseudomonadota</taxon>
        <taxon>Alphaproteobacteria</taxon>
        <taxon>Rhodobacterales</taxon>
        <taxon>Roseobacteraceae</taxon>
        <taxon>Actibacterium</taxon>
    </lineage>
</organism>
<keyword evidence="4" id="KW-0408">Iron</keyword>
<sequence length="342" mass="36552">MKRATGIQAPQAGRASRRGFLGGACATLFAPHVIAAPSQLRFTHAYGETVLAEPARRVVSVGYNTQDTILALGVVPVGIRYWFGNYPFGVWPWAQSYLGGAEPKLMIGEVSMDTVSGLAPDLIIANGSGISKAEYALLSKIAPVLMQGENYSTYGSPWHEDTRRIGRALGKSDLAEDLVAGVKAKFAAAKARHPEWQNKTAAAAWHNTGETGAFMREDTRARFLSELGFVPTKKLDYIAAKDGFYTTLSPEDLSPLDADLLIWISAMDDATDIANLPMRRTLAAHRAGREVFAGQLISGALSFGSVLSLPFALEQLEGDIVAAMDGRPETVVASSAKAGIVP</sequence>
<dbReference type="PANTHER" id="PTHR30532:SF24">
    <property type="entry name" value="FERRIC ENTEROBACTIN-BINDING PERIPLASMIC PROTEIN FEPB"/>
    <property type="match status" value="1"/>
</dbReference>
<dbReference type="GO" id="GO:1901678">
    <property type="term" value="P:iron coordination entity transport"/>
    <property type="evidence" value="ECO:0007669"/>
    <property type="project" value="UniProtKB-ARBA"/>
</dbReference>
<dbReference type="PANTHER" id="PTHR30532">
    <property type="entry name" value="IRON III DICITRATE-BINDING PERIPLASMIC PROTEIN"/>
    <property type="match status" value="1"/>
</dbReference>
<dbReference type="InterPro" id="IPR051313">
    <property type="entry name" value="Bact_iron-sidero_bind"/>
</dbReference>
<evidence type="ECO:0000256" key="5">
    <source>
        <dbReference type="ARBA" id="ARBA00022729"/>
    </source>
</evidence>
<dbReference type="GO" id="GO:0030288">
    <property type="term" value="C:outer membrane-bounded periplasmic space"/>
    <property type="evidence" value="ECO:0007669"/>
    <property type="project" value="TreeGrafter"/>
</dbReference>
<dbReference type="InterPro" id="IPR002491">
    <property type="entry name" value="ABC_transptr_periplasmic_BD"/>
</dbReference>
<keyword evidence="7" id="KW-0449">Lipoprotein</keyword>
<dbReference type="Pfam" id="PF01497">
    <property type="entry name" value="Peripla_BP_2"/>
    <property type="match status" value="1"/>
</dbReference>
<evidence type="ECO:0000313" key="8">
    <source>
        <dbReference type="Proteomes" id="UP000202922"/>
    </source>
</evidence>
<protein>
    <submittedName>
        <fullName evidence="7">Putative siderophore-binding lipoprotein YfiY</fullName>
    </submittedName>
</protein>
<dbReference type="RefSeq" id="WP_093968918.1">
    <property type="nucleotide sequence ID" value="NZ_FXYE01000005.1"/>
</dbReference>